<name>A0A3N4V469_9GAMM</name>
<protein>
    <submittedName>
        <fullName evidence="1">Uncharacterized protein</fullName>
    </submittedName>
</protein>
<organism evidence="1 2">
    <name type="scientific">Vulcaniibacterium tengchongense</name>
    <dbReference type="NCBI Taxonomy" id="1273429"/>
    <lineage>
        <taxon>Bacteria</taxon>
        <taxon>Pseudomonadati</taxon>
        <taxon>Pseudomonadota</taxon>
        <taxon>Gammaproteobacteria</taxon>
        <taxon>Lysobacterales</taxon>
        <taxon>Lysobacteraceae</taxon>
        <taxon>Vulcaniibacterium</taxon>
    </lineage>
</organism>
<evidence type="ECO:0000313" key="2">
    <source>
        <dbReference type="Proteomes" id="UP000269708"/>
    </source>
</evidence>
<keyword evidence="2" id="KW-1185">Reference proteome</keyword>
<gene>
    <name evidence="1" type="ORF">EDC50_2114</name>
</gene>
<comment type="caution">
    <text evidence="1">The sequence shown here is derived from an EMBL/GenBank/DDBJ whole genome shotgun (WGS) entry which is preliminary data.</text>
</comment>
<dbReference type="RefSeq" id="WP_170167616.1">
    <property type="nucleotide sequence ID" value="NZ_RKQN01000003.1"/>
</dbReference>
<evidence type="ECO:0000313" key="1">
    <source>
        <dbReference type="EMBL" id="RPE76863.1"/>
    </source>
</evidence>
<reference evidence="1 2" key="1">
    <citation type="submission" date="2018-11" db="EMBL/GenBank/DDBJ databases">
        <title>Genomic Encyclopedia of Type Strains, Phase IV (KMG-IV): sequencing the most valuable type-strain genomes for metagenomic binning, comparative biology and taxonomic classification.</title>
        <authorList>
            <person name="Goeker M."/>
        </authorList>
    </citation>
    <scope>NUCLEOTIDE SEQUENCE [LARGE SCALE GENOMIC DNA]</scope>
    <source>
        <strain evidence="1 2">DSM 25623</strain>
    </source>
</reference>
<accession>A0A3N4V469</accession>
<dbReference type="Proteomes" id="UP000269708">
    <property type="component" value="Unassembled WGS sequence"/>
</dbReference>
<sequence>MGYTLAQVRGLLAAHGRLERRQNALRLALHAVAAQGDRAAIERLQRELWEDVRP</sequence>
<dbReference type="EMBL" id="RKQN01000003">
    <property type="protein sequence ID" value="RPE76863.1"/>
    <property type="molecule type" value="Genomic_DNA"/>
</dbReference>
<proteinExistence type="predicted"/>
<dbReference type="AlphaFoldDB" id="A0A3N4V469"/>